<feature type="transmembrane region" description="Helical" evidence="11">
    <location>
        <begin position="72"/>
        <end position="95"/>
    </location>
</feature>
<dbReference type="InterPro" id="IPR047664">
    <property type="entry name" value="SWEET"/>
</dbReference>
<dbReference type="PANTHER" id="PTHR10791">
    <property type="entry name" value="RAG1-ACTIVATING PROTEIN 1"/>
    <property type="match status" value="1"/>
</dbReference>
<name>A0A2U1P1L2_ARTAN</name>
<dbReference type="PANTHER" id="PTHR10791:SF243">
    <property type="entry name" value="SWEET SUGAR TRANSPORTER-RELATED"/>
    <property type="match status" value="1"/>
</dbReference>
<evidence type="ECO:0000256" key="2">
    <source>
        <dbReference type="ARBA" id="ARBA00007809"/>
    </source>
</evidence>
<dbReference type="GO" id="GO:0005886">
    <property type="term" value="C:plasma membrane"/>
    <property type="evidence" value="ECO:0007669"/>
    <property type="project" value="UniProtKB-SubCell"/>
</dbReference>
<dbReference type="OrthoDB" id="409725at2759"/>
<feature type="transmembrane region" description="Helical" evidence="11">
    <location>
        <begin position="48"/>
        <end position="66"/>
    </location>
</feature>
<evidence type="ECO:0000256" key="7">
    <source>
        <dbReference type="ARBA" id="ARBA00022737"/>
    </source>
</evidence>
<keyword evidence="7" id="KW-0677">Repeat</keyword>
<dbReference type="FunFam" id="1.20.1280.290:FF:000003">
    <property type="entry name" value="Bidirectional sugar transporter SWEET"/>
    <property type="match status" value="1"/>
</dbReference>
<evidence type="ECO:0000256" key="10">
    <source>
        <dbReference type="SAM" id="MobiDB-lite"/>
    </source>
</evidence>
<dbReference type="AlphaFoldDB" id="A0A2U1P1L2"/>
<feature type="transmembrane region" description="Helical" evidence="11">
    <location>
        <begin position="165"/>
        <end position="187"/>
    </location>
</feature>
<gene>
    <name evidence="12" type="ORF">CTI12_AA203650</name>
</gene>
<feature type="transmembrane region" description="Helical" evidence="11">
    <location>
        <begin position="193"/>
        <end position="214"/>
    </location>
</feature>
<sequence length="417" mass="46372">MAIFDVQHPLILVFGILGNLVSIGAYFAPMPTFIKICKRKSTMGFESLPYVLSLFSALLWMYYSFIKEGNTFLLITVNAFGSLIETVYVIIFIIYATPYGRKQTLKILSALTALCLVISLGSFYLLHGPTRAVVVGWIGVALSICVFASPLTIVLQVVKTKNVEFMPFTLLCFLTLSSVMWFAYGMFTMDLCVMVPNVIGFVLGMIQMSLYQYYKQKGKTKKNTAEKKLPEHIVNIKILNSEVVPVDSSRSSGSEVEEENKMADSGDEGVVVEQNKGGVKVVLDDDEPCEIEVVNVKPVVRDITDVADPIDGPDESLIDFDRDQILSKIDNLIHELSNVDAKGSPSRIPHTVDQFVRIMEQKIKTYNSIKSGTRFGNMPKEDELFISSIGRLSTLKAAFSITSKAVEQAMVLLEDEF</sequence>
<evidence type="ECO:0000313" key="13">
    <source>
        <dbReference type="Proteomes" id="UP000245207"/>
    </source>
</evidence>
<evidence type="ECO:0000256" key="4">
    <source>
        <dbReference type="ARBA" id="ARBA00022475"/>
    </source>
</evidence>
<feature type="transmembrane region" description="Helical" evidence="11">
    <location>
        <begin position="6"/>
        <end position="28"/>
    </location>
</feature>
<accession>A0A2U1P1L2</accession>
<evidence type="ECO:0000256" key="1">
    <source>
        <dbReference type="ARBA" id="ARBA00004651"/>
    </source>
</evidence>
<dbReference type="EMBL" id="PKPP01001830">
    <property type="protein sequence ID" value="PWA79622.1"/>
    <property type="molecule type" value="Genomic_DNA"/>
</dbReference>
<dbReference type="Proteomes" id="UP000245207">
    <property type="component" value="Unassembled WGS sequence"/>
</dbReference>
<proteinExistence type="inferred from homology"/>
<evidence type="ECO:0000256" key="5">
    <source>
        <dbReference type="ARBA" id="ARBA00022597"/>
    </source>
</evidence>
<keyword evidence="6 11" id="KW-0812">Transmembrane</keyword>
<evidence type="ECO:0000256" key="8">
    <source>
        <dbReference type="ARBA" id="ARBA00022989"/>
    </source>
</evidence>
<evidence type="ECO:0000256" key="11">
    <source>
        <dbReference type="SAM" id="Phobius"/>
    </source>
</evidence>
<feature type="region of interest" description="Disordered" evidence="10">
    <location>
        <begin position="247"/>
        <end position="266"/>
    </location>
</feature>
<keyword evidence="9 11" id="KW-0472">Membrane</keyword>
<organism evidence="12 13">
    <name type="scientific">Artemisia annua</name>
    <name type="common">Sweet wormwood</name>
    <dbReference type="NCBI Taxonomy" id="35608"/>
    <lineage>
        <taxon>Eukaryota</taxon>
        <taxon>Viridiplantae</taxon>
        <taxon>Streptophyta</taxon>
        <taxon>Embryophyta</taxon>
        <taxon>Tracheophyta</taxon>
        <taxon>Spermatophyta</taxon>
        <taxon>Magnoliopsida</taxon>
        <taxon>eudicotyledons</taxon>
        <taxon>Gunneridae</taxon>
        <taxon>Pentapetalae</taxon>
        <taxon>asterids</taxon>
        <taxon>campanulids</taxon>
        <taxon>Asterales</taxon>
        <taxon>Asteraceae</taxon>
        <taxon>Asteroideae</taxon>
        <taxon>Anthemideae</taxon>
        <taxon>Artemisiinae</taxon>
        <taxon>Artemisia</taxon>
    </lineage>
</organism>
<evidence type="ECO:0000256" key="9">
    <source>
        <dbReference type="ARBA" id="ARBA00023136"/>
    </source>
</evidence>
<keyword evidence="8 11" id="KW-1133">Transmembrane helix</keyword>
<reference evidence="12 13" key="1">
    <citation type="journal article" date="2018" name="Mol. Plant">
        <title>The genome of Artemisia annua provides insight into the evolution of Asteraceae family and artemisinin biosynthesis.</title>
        <authorList>
            <person name="Shen Q."/>
            <person name="Zhang L."/>
            <person name="Liao Z."/>
            <person name="Wang S."/>
            <person name="Yan T."/>
            <person name="Shi P."/>
            <person name="Liu M."/>
            <person name="Fu X."/>
            <person name="Pan Q."/>
            <person name="Wang Y."/>
            <person name="Lv Z."/>
            <person name="Lu X."/>
            <person name="Zhang F."/>
            <person name="Jiang W."/>
            <person name="Ma Y."/>
            <person name="Chen M."/>
            <person name="Hao X."/>
            <person name="Li L."/>
            <person name="Tang Y."/>
            <person name="Lv G."/>
            <person name="Zhou Y."/>
            <person name="Sun X."/>
            <person name="Brodelius P.E."/>
            <person name="Rose J.K.C."/>
            <person name="Tang K."/>
        </authorList>
    </citation>
    <scope>NUCLEOTIDE SEQUENCE [LARGE SCALE GENOMIC DNA]</scope>
    <source>
        <strain evidence="13">cv. Huhao1</strain>
        <tissue evidence="12">Leaf</tissue>
    </source>
</reference>
<keyword evidence="13" id="KW-1185">Reference proteome</keyword>
<keyword evidence="3" id="KW-0813">Transport</keyword>
<dbReference type="Gene3D" id="1.20.1280.290">
    <property type="match status" value="2"/>
</dbReference>
<evidence type="ECO:0000256" key="6">
    <source>
        <dbReference type="ARBA" id="ARBA00022692"/>
    </source>
</evidence>
<evidence type="ECO:0000256" key="3">
    <source>
        <dbReference type="ARBA" id="ARBA00022448"/>
    </source>
</evidence>
<comment type="caution">
    <text evidence="12">The sequence shown here is derived from an EMBL/GenBank/DDBJ whole genome shotgun (WGS) entry which is preliminary data.</text>
</comment>
<dbReference type="InterPro" id="IPR004316">
    <property type="entry name" value="SWEET_rpt"/>
</dbReference>
<dbReference type="FunFam" id="1.20.1280.290:FF:000001">
    <property type="entry name" value="Bidirectional sugar transporter SWEET"/>
    <property type="match status" value="1"/>
</dbReference>
<feature type="transmembrane region" description="Helical" evidence="11">
    <location>
        <begin position="132"/>
        <end position="158"/>
    </location>
</feature>
<feature type="transmembrane region" description="Helical" evidence="11">
    <location>
        <begin position="107"/>
        <end position="126"/>
    </location>
</feature>
<evidence type="ECO:0000313" key="12">
    <source>
        <dbReference type="EMBL" id="PWA79622.1"/>
    </source>
</evidence>
<keyword evidence="4" id="KW-1003">Cell membrane</keyword>
<dbReference type="GO" id="GO:0051119">
    <property type="term" value="F:sugar transmembrane transporter activity"/>
    <property type="evidence" value="ECO:0007669"/>
    <property type="project" value="InterPro"/>
</dbReference>
<dbReference type="Pfam" id="PF03083">
    <property type="entry name" value="MtN3_slv"/>
    <property type="match status" value="2"/>
</dbReference>
<keyword evidence="5 12" id="KW-0762">Sugar transport</keyword>
<comment type="subcellular location">
    <subcellularLocation>
        <location evidence="1">Cell membrane</location>
        <topology evidence="1">Multi-pass membrane protein</topology>
    </subcellularLocation>
</comment>
<comment type="similarity">
    <text evidence="2">Belongs to the SWEET sugar transporter family.</text>
</comment>
<protein>
    <submittedName>
        <fullName evidence="12">Bidirectional sugar transporter N3</fullName>
    </submittedName>
</protein>